<keyword evidence="3" id="KW-1185">Reference proteome</keyword>
<feature type="region of interest" description="Disordered" evidence="1">
    <location>
        <begin position="595"/>
        <end position="629"/>
    </location>
</feature>
<reference evidence="2 3" key="1">
    <citation type="submission" date="2014-04" db="EMBL/GenBank/DDBJ databases">
        <title>Evolutionary Origins and Diversification of the Mycorrhizal Mutualists.</title>
        <authorList>
            <consortium name="DOE Joint Genome Institute"/>
            <consortium name="Mycorrhizal Genomics Consortium"/>
            <person name="Kohler A."/>
            <person name="Kuo A."/>
            <person name="Nagy L.G."/>
            <person name="Floudas D."/>
            <person name="Copeland A."/>
            <person name="Barry K.W."/>
            <person name="Cichocki N."/>
            <person name="Veneault-Fourrey C."/>
            <person name="LaButti K."/>
            <person name="Lindquist E.A."/>
            <person name="Lipzen A."/>
            <person name="Lundell T."/>
            <person name="Morin E."/>
            <person name="Murat C."/>
            <person name="Riley R."/>
            <person name="Ohm R."/>
            <person name="Sun H."/>
            <person name="Tunlid A."/>
            <person name="Henrissat B."/>
            <person name="Grigoriev I.V."/>
            <person name="Hibbett D.S."/>
            <person name="Martin F."/>
        </authorList>
    </citation>
    <scope>NUCLEOTIDE SEQUENCE [LARGE SCALE GENOMIC DNA]</scope>
    <source>
        <strain evidence="2 3">MD-312</strain>
    </source>
</reference>
<name>A0A0C9WGD8_9AGAM</name>
<protein>
    <submittedName>
        <fullName evidence="2">Uncharacterized protein</fullName>
    </submittedName>
</protein>
<accession>A0A0C9WGD8</accession>
<dbReference type="AlphaFoldDB" id="A0A0C9WGD8"/>
<feature type="compositionally biased region" description="Basic and acidic residues" evidence="1">
    <location>
        <begin position="607"/>
        <end position="627"/>
    </location>
</feature>
<feature type="region of interest" description="Disordered" evidence="1">
    <location>
        <begin position="645"/>
        <end position="774"/>
    </location>
</feature>
<feature type="compositionally biased region" description="Pro residues" evidence="1">
    <location>
        <begin position="737"/>
        <end position="747"/>
    </location>
</feature>
<dbReference type="OrthoDB" id="2693043at2759"/>
<feature type="compositionally biased region" description="Low complexity" evidence="1">
    <location>
        <begin position="81"/>
        <end position="98"/>
    </location>
</feature>
<sequence>AAPQCQIDDLDIGLPESRSFGPLDGPHPGQSLTGGSSELFAPAVALAPANPVKSFLGASGVAGPSLASEDASSLGGTLANDGDTVSPSVDVPSTPTSGRQSAQVNRTLAVGYEQLEAVLTELIDKTSPSTQQIAEGWHKSRGRVINGTNHWNLYSKYFAKHEEQERRRLGLPLDAPSKLYRCTTQCLSCSDIEKSLRLPEVSCTTTLLKGAAAKHGFEAALVMCGKVVNEDASLGFAHTTAGATQFYETRCRSDPNTMIGHLKAHIYNTVSLELVSDTFDDNGEKPKENQPVPPWAPLAAQLVDVDDAKDSDKGMGDWIINYIKDTLMVIFKDKGVDMSKIKCSTFPWATLLTILATQGFVMENYLFDILMPVFLIDIGFTMHSKTGRSQSMIVGALAGSEIPVITSSAPPEDSMHPKGQQIYADGTIDHEGLPRLAPSTAATRVKRKPAAQRALPQEPIIISKVVVNKCGRTKAVLKKKPEVIVLDHSSEGEVASVLDITDSDNAVLNAHNDPLAGNSRKWKANDLPTTCASKKRAPTVEPELAQAPSKKGKERAVSVKIAVQPHRSAAIVDSSDSEDEFPEMISARVLAEERLRDGPSGLSQSRIPREPVDSKDDNPFRASHAPEKYVTPSNIVPGLFVIPESSQESSIEPSSPSPKRRQPLRPLTEYLHQPRASPGDDPHDGIVPPVPMPATSATDRSVSSTTPVAHTMSTAQVSSESAPAPPPTVSSSTTSPATPPPPPPLPPSLVGLTAPPPPPPKSMNSGNREGSYSVYGGFVDRRHQSSQLPERQEWLEPPRQQIGGGFPLHGGYHPQAHYFPYQGGDGNMIPPQHVMGDIRRGAPYHDGPGGGGGLRYHEMYRGDPHRMYGGFRGWEGLLGPAMYPNARESLPVYHTHMDELQSYRKAHNSQHLGPGAHLNPGPSSESHQPRLPYLRASIDPQEPAPM</sequence>
<feature type="region of interest" description="Disordered" evidence="1">
    <location>
        <begin position="533"/>
        <end position="556"/>
    </location>
</feature>
<dbReference type="Proteomes" id="UP000053820">
    <property type="component" value="Unassembled WGS sequence"/>
</dbReference>
<feature type="compositionally biased region" description="Low complexity" evidence="1">
    <location>
        <begin position="645"/>
        <end position="654"/>
    </location>
</feature>
<feature type="region of interest" description="Disordered" evidence="1">
    <location>
        <begin position="1"/>
        <end position="36"/>
    </location>
</feature>
<feature type="compositionally biased region" description="Polar residues" evidence="1">
    <location>
        <begin position="695"/>
        <end position="716"/>
    </location>
</feature>
<gene>
    <name evidence="2" type="ORF">HYDPIDRAFT_27972</name>
</gene>
<feature type="non-terminal residue" evidence="2">
    <location>
        <position position="1"/>
    </location>
</feature>
<dbReference type="EMBL" id="KN839844">
    <property type="protein sequence ID" value="KIJ65252.1"/>
    <property type="molecule type" value="Genomic_DNA"/>
</dbReference>
<evidence type="ECO:0000313" key="3">
    <source>
        <dbReference type="Proteomes" id="UP000053820"/>
    </source>
</evidence>
<proteinExistence type="predicted"/>
<evidence type="ECO:0000313" key="2">
    <source>
        <dbReference type="EMBL" id="KIJ65252.1"/>
    </source>
</evidence>
<feature type="region of interest" description="Disordered" evidence="1">
    <location>
        <begin position="66"/>
        <end position="102"/>
    </location>
</feature>
<organism evidence="2 3">
    <name type="scientific">Hydnomerulius pinastri MD-312</name>
    <dbReference type="NCBI Taxonomy" id="994086"/>
    <lineage>
        <taxon>Eukaryota</taxon>
        <taxon>Fungi</taxon>
        <taxon>Dikarya</taxon>
        <taxon>Basidiomycota</taxon>
        <taxon>Agaricomycotina</taxon>
        <taxon>Agaricomycetes</taxon>
        <taxon>Agaricomycetidae</taxon>
        <taxon>Boletales</taxon>
        <taxon>Boletales incertae sedis</taxon>
        <taxon>Leucogyrophana</taxon>
    </lineage>
</organism>
<dbReference type="HOGENOM" id="CLU_305685_0_0_1"/>
<feature type="non-terminal residue" evidence="2">
    <location>
        <position position="946"/>
    </location>
</feature>
<evidence type="ECO:0000256" key="1">
    <source>
        <dbReference type="SAM" id="MobiDB-lite"/>
    </source>
</evidence>
<feature type="region of interest" description="Disordered" evidence="1">
    <location>
        <begin position="905"/>
        <end position="946"/>
    </location>
</feature>